<dbReference type="Gene3D" id="3.40.190.10">
    <property type="entry name" value="Periplasmic binding protein-like II"/>
    <property type="match status" value="2"/>
</dbReference>
<accession>A0A6J4LCK3</accession>
<sequence>MSYLWQSGARPFSFDGKETVKIDLLSEQAKQVAQFWSDLLAKDLVSVDVDFTDTWYQGLSNGKYATWPAAAWGPVFLQGTAKKTSGKWRATELPQWDAGQNVSGNWGGSTDAVLKSSPNPIAATQLALFINTDKESALRLATEQFLFPASNEILEDPKFLEQEAPFYGGQKVNAKFAEISKTVTPDFGWLPFTDFLYNACNETLGKAIANKADLLPGLQAWQDATVEYAKAQGFTVA</sequence>
<gene>
    <name evidence="1" type="ORF">AVDCRST_MAG61-2712</name>
</gene>
<proteinExistence type="predicted"/>
<dbReference type="SUPFAM" id="SSF53850">
    <property type="entry name" value="Periplasmic binding protein-like II"/>
    <property type="match status" value="1"/>
</dbReference>
<evidence type="ECO:0000313" key="1">
    <source>
        <dbReference type="EMBL" id="CAA9328577.1"/>
    </source>
</evidence>
<dbReference type="AlphaFoldDB" id="A0A6J4LCK3"/>
<name>A0A6J4LCK3_9ACTN</name>
<protein>
    <submittedName>
        <fullName evidence="1">ABC transporter, substrate-binding protein (Cluster 1, maltose/g3p/polyamine/iron)</fullName>
    </submittedName>
</protein>
<organism evidence="1">
    <name type="scientific">uncultured Friedmanniella sp</name>
    <dbReference type="NCBI Taxonomy" id="335381"/>
    <lineage>
        <taxon>Bacteria</taxon>
        <taxon>Bacillati</taxon>
        <taxon>Actinomycetota</taxon>
        <taxon>Actinomycetes</taxon>
        <taxon>Propionibacteriales</taxon>
        <taxon>Nocardioidaceae</taxon>
        <taxon>Friedmanniella</taxon>
        <taxon>environmental samples</taxon>
    </lineage>
</organism>
<reference evidence="1" key="1">
    <citation type="submission" date="2020-02" db="EMBL/GenBank/DDBJ databases">
        <authorList>
            <person name="Meier V. D."/>
        </authorList>
    </citation>
    <scope>NUCLEOTIDE SEQUENCE</scope>
    <source>
        <strain evidence="1">AVDCRST_MAG61</strain>
    </source>
</reference>
<dbReference type="EMBL" id="CADCTT010000331">
    <property type="protein sequence ID" value="CAA9328577.1"/>
    <property type="molecule type" value="Genomic_DNA"/>
</dbReference>